<name>A0A5N7MH46_9HYPH</name>
<dbReference type="Proteomes" id="UP000403266">
    <property type="component" value="Unassembled WGS sequence"/>
</dbReference>
<keyword evidence="4" id="KW-1185">Reference proteome</keyword>
<evidence type="ECO:0000256" key="1">
    <source>
        <dbReference type="ARBA" id="ARBA00038283"/>
    </source>
</evidence>
<feature type="domain" description="Initiator Rep protein WH1" evidence="2">
    <location>
        <begin position="77"/>
        <end position="208"/>
    </location>
</feature>
<evidence type="ECO:0000313" key="4">
    <source>
        <dbReference type="Proteomes" id="UP000403266"/>
    </source>
</evidence>
<comment type="caution">
    <text evidence="3">The sequence shown here is derived from an EMBL/GenBank/DDBJ whole genome shotgun (WGS) entry which is preliminary data.</text>
</comment>
<organism evidence="3 4">
    <name type="scientific">Microvirga tunisiensis</name>
    <dbReference type="NCBI Taxonomy" id="2108360"/>
    <lineage>
        <taxon>Bacteria</taxon>
        <taxon>Pseudomonadati</taxon>
        <taxon>Pseudomonadota</taxon>
        <taxon>Alphaproteobacteria</taxon>
        <taxon>Hyphomicrobiales</taxon>
        <taxon>Methylobacteriaceae</taxon>
        <taxon>Microvirga</taxon>
    </lineage>
</organism>
<dbReference type="GO" id="GO:0003887">
    <property type="term" value="F:DNA-directed DNA polymerase activity"/>
    <property type="evidence" value="ECO:0007669"/>
    <property type="project" value="InterPro"/>
</dbReference>
<reference evidence="3 4" key="1">
    <citation type="journal article" date="2019" name="Syst. Appl. Microbiol.">
        <title>Microvirga tunisiensis sp. nov., a root nodule symbiotic bacterium isolated from Lupinus micranthus and L. luteus grown in Northern Tunisia.</title>
        <authorList>
            <person name="Msaddak A."/>
            <person name="Rejili M."/>
            <person name="Duran D."/>
            <person name="Mars M."/>
            <person name="Palacios J.M."/>
            <person name="Ruiz-Argueso T."/>
            <person name="Rey L."/>
            <person name="Imperial J."/>
        </authorList>
    </citation>
    <scope>NUCLEOTIDE SEQUENCE [LARGE SCALE GENOMIC DNA]</scope>
    <source>
        <strain evidence="3 4">Lmie10</strain>
    </source>
</reference>
<dbReference type="OrthoDB" id="7968454at2"/>
<dbReference type="Pfam" id="PF01051">
    <property type="entry name" value="Rep3_N"/>
    <property type="match status" value="1"/>
</dbReference>
<gene>
    <name evidence="3" type="ORF">FS320_13430</name>
</gene>
<dbReference type="InterPro" id="IPR000525">
    <property type="entry name" value="Initiator_Rep_WH1"/>
</dbReference>
<dbReference type="AlphaFoldDB" id="A0A5N7MH46"/>
<accession>A0A5N7MH46</accession>
<comment type="similarity">
    <text evidence="1">Belongs to the initiator RepB protein family.</text>
</comment>
<evidence type="ECO:0000313" key="3">
    <source>
        <dbReference type="EMBL" id="MPR26203.1"/>
    </source>
</evidence>
<dbReference type="EMBL" id="VOSK01000042">
    <property type="protein sequence ID" value="MPR26203.1"/>
    <property type="molecule type" value="Genomic_DNA"/>
</dbReference>
<evidence type="ECO:0000259" key="2">
    <source>
        <dbReference type="Pfam" id="PF01051"/>
    </source>
</evidence>
<protein>
    <submittedName>
        <fullName evidence="3">Replication initiation protein</fullName>
    </submittedName>
</protein>
<dbReference type="GO" id="GO:0006270">
    <property type="term" value="P:DNA replication initiation"/>
    <property type="evidence" value="ECO:0007669"/>
    <property type="project" value="InterPro"/>
</dbReference>
<proteinExistence type="inferred from homology"/>
<sequence>MKMGHLRRYQPRTVNEMAAAAIAPRNNNWTEKGNFRPQPRGKLARAFVDGTSLAKIAPESPQPAEMLEHITIVGEDNLTADDEALHVLLVAHAYEQTDRLMDRSEYSIPTSYALSLLGENARRRGLKASLERLRSTTVSFGVAGGRKYEGVQLLVPWSETDNIGEEIHYIIPKPIQILMASQDRYAHLELAPLGMMKSRYGIRLYRNLALAMARKRWSKDSDNLHTIRVPVDQMRSWLGFIGPVGQLKLRAVDPAIRDLRHVRRFKIVPADGERPKRDDEDVVKWVGVARAEKRGAPVEAWEFILKLSPPRRYHVAQQGLNPKLMWSVGAPDALRFRVPQSFWLRASKFARDNGLASGHHGVLHSWLVAINEALTEVPVTDGRNTREFRGQRLLEAIDEEGPEDAAWNWLVEEVKDPDLLKLSTGIGQSWRRFEREARIARYNRWRDFQQGPERKRRQKRKPVALVPVVEPKVDTAPVMGVGGPVTEIVVWCDLDADATDVEDLVNVLNRRTFAGDEEAPVKVTVKYGDGLVHVPYSLGKLPMTEMDVTRLKKEFRTLIEEVEMVR</sequence>